<dbReference type="Proteomes" id="UP001056120">
    <property type="component" value="Linkage Group LG11"/>
</dbReference>
<evidence type="ECO:0000313" key="1">
    <source>
        <dbReference type="EMBL" id="KAI3799546.1"/>
    </source>
</evidence>
<protein>
    <submittedName>
        <fullName evidence="1">Uncharacterized protein</fullName>
    </submittedName>
</protein>
<comment type="caution">
    <text evidence="1">The sequence shown here is derived from an EMBL/GenBank/DDBJ whole genome shotgun (WGS) entry which is preliminary data.</text>
</comment>
<organism evidence="1 2">
    <name type="scientific">Smallanthus sonchifolius</name>
    <dbReference type="NCBI Taxonomy" id="185202"/>
    <lineage>
        <taxon>Eukaryota</taxon>
        <taxon>Viridiplantae</taxon>
        <taxon>Streptophyta</taxon>
        <taxon>Embryophyta</taxon>
        <taxon>Tracheophyta</taxon>
        <taxon>Spermatophyta</taxon>
        <taxon>Magnoliopsida</taxon>
        <taxon>eudicotyledons</taxon>
        <taxon>Gunneridae</taxon>
        <taxon>Pentapetalae</taxon>
        <taxon>asterids</taxon>
        <taxon>campanulids</taxon>
        <taxon>Asterales</taxon>
        <taxon>Asteraceae</taxon>
        <taxon>Asteroideae</taxon>
        <taxon>Heliantheae alliance</taxon>
        <taxon>Millerieae</taxon>
        <taxon>Smallanthus</taxon>
    </lineage>
</organism>
<gene>
    <name evidence="1" type="ORF">L1987_34845</name>
</gene>
<proteinExistence type="predicted"/>
<dbReference type="EMBL" id="CM042028">
    <property type="protein sequence ID" value="KAI3799546.1"/>
    <property type="molecule type" value="Genomic_DNA"/>
</dbReference>
<reference evidence="2" key="1">
    <citation type="journal article" date="2022" name="Mol. Ecol. Resour.">
        <title>The genomes of chicory, endive, great burdock and yacon provide insights into Asteraceae palaeo-polyploidization history and plant inulin production.</title>
        <authorList>
            <person name="Fan W."/>
            <person name="Wang S."/>
            <person name="Wang H."/>
            <person name="Wang A."/>
            <person name="Jiang F."/>
            <person name="Liu H."/>
            <person name="Zhao H."/>
            <person name="Xu D."/>
            <person name="Zhang Y."/>
        </authorList>
    </citation>
    <scope>NUCLEOTIDE SEQUENCE [LARGE SCALE GENOMIC DNA]</scope>
    <source>
        <strain evidence="2">cv. Yunnan</strain>
    </source>
</reference>
<sequence length="68" mass="7626">MWCPMASVAIGSFLGGPIFVEERVDEVGGVQRAPLSLPINTHPHPRNQIVSLIIPYINFWISRFHILS</sequence>
<keyword evidence="2" id="KW-1185">Reference proteome</keyword>
<evidence type="ECO:0000313" key="2">
    <source>
        <dbReference type="Proteomes" id="UP001056120"/>
    </source>
</evidence>
<reference evidence="1 2" key="2">
    <citation type="journal article" date="2022" name="Mol. Ecol. Resour.">
        <title>The genomes of chicory, endive, great burdock and yacon provide insights into Asteraceae paleo-polyploidization history and plant inulin production.</title>
        <authorList>
            <person name="Fan W."/>
            <person name="Wang S."/>
            <person name="Wang H."/>
            <person name="Wang A."/>
            <person name="Jiang F."/>
            <person name="Liu H."/>
            <person name="Zhao H."/>
            <person name="Xu D."/>
            <person name="Zhang Y."/>
        </authorList>
    </citation>
    <scope>NUCLEOTIDE SEQUENCE [LARGE SCALE GENOMIC DNA]</scope>
    <source>
        <strain evidence="2">cv. Yunnan</strain>
        <tissue evidence="1">Leaves</tissue>
    </source>
</reference>
<accession>A0ACB9HW70</accession>
<name>A0ACB9HW70_9ASTR</name>